<keyword evidence="2" id="KW-1185">Reference proteome</keyword>
<gene>
    <name evidence="1" type="ORF">DRF59_00040</name>
</gene>
<name>A0A3D9CU41_9FLAO</name>
<organism evidence="1 2">
    <name type="scientific">Chryseobacterium flavum</name>
    <dbReference type="NCBI Taxonomy" id="415851"/>
    <lineage>
        <taxon>Bacteria</taxon>
        <taxon>Pseudomonadati</taxon>
        <taxon>Bacteroidota</taxon>
        <taxon>Flavobacteriia</taxon>
        <taxon>Flavobacteriales</taxon>
        <taxon>Weeksellaceae</taxon>
        <taxon>Chryseobacterium group</taxon>
        <taxon>Chryseobacterium</taxon>
    </lineage>
</organism>
<accession>A0A3D9CU41</accession>
<comment type="caution">
    <text evidence="1">The sequence shown here is derived from an EMBL/GenBank/DDBJ whole genome shotgun (WGS) entry which is preliminary data.</text>
</comment>
<sequence>MLKVTIKCLILITLIQVLYYKQVKSTASGIIGKSQFRIIVTGDYTGKENFLKPKSLKEK</sequence>
<evidence type="ECO:0000313" key="1">
    <source>
        <dbReference type="EMBL" id="REC69303.1"/>
    </source>
</evidence>
<dbReference type="AlphaFoldDB" id="A0A3D9CU41"/>
<reference evidence="1 2" key="1">
    <citation type="journal article" date="2007" name="Int. J. Syst. Evol. Microbiol.">
        <title>Chryseobacterium flavum sp. nov., isolated from polluted soil.</title>
        <authorList>
            <person name="Zhou Y."/>
            <person name="Dong J."/>
            <person name="Wang X."/>
            <person name="Huang X."/>
            <person name="Zhang K.Y."/>
            <person name="Zhang Y.Q."/>
            <person name="Guo Y.F."/>
            <person name="Lai R."/>
            <person name="Li W.J."/>
        </authorList>
    </citation>
    <scope>NUCLEOTIDE SEQUENCE [LARGE SCALE GENOMIC DNA]</scope>
    <source>
        <strain evidence="1 2">KCTC 12877</strain>
    </source>
</reference>
<evidence type="ECO:0000313" key="2">
    <source>
        <dbReference type="Proteomes" id="UP000256769"/>
    </source>
</evidence>
<dbReference type="EMBL" id="QNUE01000001">
    <property type="protein sequence ID" value="REC69303.1"/>
    <property type="molecule type" value="Genomic_DNA"/>
</dbReference>
<proteinExistence type="predicted"/>
<protein>
    <submittedName>
        <fullName evidence="1">Uncharacterized protein</fullName>
    </submittedName>
</protein>
<dbReference type="Proteomes" id="UP000256769">
    <property type="component" value="Unassembled WGS sequence"/>
</dbReference>